<dbReference type="Proteomes" id="UP001292182">
    <property type="component" value="Unassembled WGS sequence"/>
</dbReference>
<dbReference type="NCBIfam" id="NF004226">
    <property type="entry name" value="PRK05673.1"/>
    <property type="match status" value="1"/>
</dbReference>
<gene>
    <name evidence="9" type="primary">dnaE</name>
    <name evidence="9" type="ORF">N4G62_06635</name>
</gene>
<dbReference type="Gene3D" id="3.20.20.140">
    <property type="entry name" value="Metal-dependent hydrolases"/>
    <property type="match status" value="1"/>
</dbReference>
<dbReference type="InterPro" id="IPR041931">
    <property type="entry name" value="DNA_pol3_alpha_thumb_dom"/>
</dbReference>
<evidence type="ECO:0000256" key="7">
    <source>
        <dbReference type="ARBA" id="ARBA00049244"/>
    </source>
</evidence>
<name>A0ABU5LP45_9SPHN</name>
<evidence type="ECO:0000313" key="9">
    <source>
        <dbReference type="EMBL" id="MDZ7281703.1"/>
    </source>
</evidence>
<comment type="catalytic activity">
    <reaction evidence="7">
        <text>DNA(n) + a 2'-deoxyribonucleoside 5'-triphosphate = DNA(n+1) + diphosphate</text>
        <dbReference type="Rhea" id="RHEA:22508"/>
        <dbReference type="Rhea" id="RHEA-COMP:17339"/>
        <dbReference type="Rhea" id="RHEA-COMP:17340"/>
        <dbReference type="ChEBI" id="CHEBI:33019"/>
        <dbReference type="ChEBI" id="CHEBI:61560"/>
        <dbReference type="ChEBI" id="CHEBI:173112"/>
        <dbReference type="EC" id="2.7.7.7"/>
    </reaction>
</comment>
<evidence type="ECO:0000256" key="3">
    <source>
        <dbReference type="ARBA" id="ARBA00022679"/>
    </source>
</evidence>
<keyword evidence="6" id="KW-0239">DNA-directed DNA polymerase</keyword>
<keyword evidence="3 9" id="KW-0808">Transferase</keyword>
<dbReference type="Pfam" id="PF17657">
    <property type="entry name" value="DNA_pol3_finger"/>
    <property type="match status" value="1"/>
</dbReference>
<feature type="domain" description="Polymerase/histidinol phosphatase N-terminal" evidence="8">
    <location>
        <begin position="6"/>
        <end position="73"/>
    </location>
</feature>
<dbReference type="Gene3D" id="1.10.10.1600">
    <property type="entry name" value="Bacterial DNA polymerase III alpha subunit, thumb domain"/>
    <property type="match status" value="1"/>
</dbReference>
<evidence type="ECO:0000256" key="6">
    <source>
        <dbReference type="ARBA" id="ARBA00022932"/>
    </source>
</evidence>
<dbReference type="GO" id="GO:0003887">
    <property type="term" value="F:DNA-directed DNA polymerase activity"/>
    <property type="evidence" value="ECO:0007669"/>
    <property type="project" value="UniProtKB-EC"/>
</dbReference>
<proteinExistence type="predicted"/>
<keyword evidence="10" id="KW-1185">Reference proteome</keyword>
<dbReference type="EC" id="2.7.7.7" evidence="1"/>
<dbReference type="InterPro" id="IPR029460">
    <property type="entry name" value="DNAPol_HHH"/>
</dbReference>
<evidence type="ECO:0000256" key="5">
    <source>
        <dbReference type="ARBA" id="ARBA00022705"/>
    </source>
</evidence>
<reference evidence="10" key="1">
    <citation type="submission" date="2023-07" db="EMBL/GenBank/DDBJ databases">
        <title>Whole genome sequence analysis of rice epiphytic Sphingomonas sanguinis OsEp_Plm_15B2.</title>
        <authorList>
            <person name="Sahu K.P."/>
            <person name="Asharani P."/>
            <person name="Reddy B."/>
            <person name="Kumar A."/>
        </authorList>
    </citation>
    <scope>NUCLEOTIDE SEQUENCE [LARGE SCALE GENOMIC DNA]</scope>
    <source>
        <strain evidence="10">OsEp_Plm_15B2</strain>
    </source>
</reference>
<evidence type="ECO:0000256" key="4">
    <source>
        <dbReference type="ARBA" id="ARBA00022695"/>
    </source>
</evidence>
<dbReference type="CDD" id="cd04485">
    <property type="entry name" value="DnaE_OBF"/>
    <property type="match status" value="1"/>
</dbReference>
<dbReference type="Gene3D" id="1.10.150.870">
    <property type="match status" value="1"/>
</dbReference>
<dbReference type="Pfam" id="PF07733">
    <property type="entry name" value="DNA_pol3_alpha"/>
    <property type="match status" value="1"/>
</dbReference>
<keyword evidence="4 9" id="KW-0548">Nucleotidyltransferase</keyword>
<keyword evidence="5" id="KW-0235">DNA replication</keyword>
<dbReference type="PANTHER" id="PTHR32294:SF0">
    <property type="entry name" value="DNA POLYMERASE III SUBUNIT ALPHA"/>
    <property type="match status" value="1"/>
</dbReference>
<dbReference type="InterPro" id="IPR011708">
    <property type="entry name" value="DNA_pol3_alpha_NTPase_dom"/>
</dbReference>
<dbReference type="Pfam" id="PF02811">
    <property type="entry name" value="PHP"/>
    <property type="match status" value="1"/>
</dbReference>
<dbReference type="PANTHER" id="PTHR32294">
    <property type="entry name" value="DNA POLYMERASE III SUBUNIT ALPHA"/>
    <property type="match status" value="1"/>
</dbReference>
<dbReference type="RefSeq" id="WP_322538950.1">
    <property type="nucleotide sequence ID" value="NZ_JAOBTW010000006.1"/>
</dbReference>
<dbReference type="InterPro" id="IPR003141">
    <property type="entry name" value="Pol/His_phosphatase_N"/>
</dbReference>
<evidence type="ECO:0000313" key="10">
    <source>
        <dbReference type="Proteomes" id="UP001292182"/>
    </source>
</evidence>
<dbReference type="InterPro" id="IPR040982">
    <property type="entry name" value="DNA_pol3_finger"/>
</dbReference>
<accession>A0ABU5LP45</accession>
<evidence type="ECO:0000256" key="2">
    <source>
        <dbReference type="ARBA" id="ARBA00019114"/>
    </source>
</evidence>
<dbReference type="Pfam" id="PF14579">
    <property type="entry name" value="HHH_6"/>
    <property type="match status" value="1"/>
</dbReference>
<dbReference type="SMART" id="SM00481">
    <property type="entry name" value="POLIIIAc"/>
    <property type="match status" value="1"/>
</dbReference>
<evidence type="ECO:0000259" key="8">
    <source>
        <dbReference type="SMART" id="SM00481"/>
    </source>
</evidence>
<sequence length="1162" mass="126853">MHSGYVPLRIFSSFTMLDGAIDPKAIAAQAKANAFPAAGLTDRNGLYAAMAFSDAAKKAGVQPVIGTMLGIARPDMPDNVGAVVDWIALYAQDVTGYDNLCALVSAAHLDRPIELAAHVGFDTLETFSKGLIALTAGGEGGIARLFAEGQPDRAKAYADRLQTIFGDRLYVELARRDDPIEMAAEQDLIDLAYDRDLPLVATNPCCFTDSGFRDAHDAMLCIANSTYVEMDDRPKSCPEAWLKPAEMMKQLFADLPEAIENTLVVAQRCAVMAPWRKPILPSLAGDREGEAAMLRRDATAGLNARLDRIAELEGEGAPGWREAYHERLTFEVDIIIQMGFPGYFLIVADFIKWAKDHDIPVGPGRGSGAGSVVAWALTITDLDPLKLGLLFERFLNPERVSMPDFDIDFCETRRGEVIRYVQEKYGRDQVAQIITFGKLKARAVLKDTGRVLQMSYGQVDRLAKLVPNHPTDPWDLKRALNGVPELAKEYANDNQVRRLLDLATKLEGLPRHSSTHAAGVVIGDRPLAQLVPLYRDPRSDMPVTQFDMKFVEGAGLVKFDFLGLKTLSVLQKAVQLLAKRGVEVDLGALAWDDEATYGLLQKGDTVGVFQLESEGMRRTLSAVRPTNFGDIIALVSLYRPGPMDNIPSFGRRKQGTEEIIYPHPLLEQILSETYGIFVYQEQVMQAAQILAGYSLGGADLLRRAMGKKVKAEMDAQRAIFVKGCAEVNNIPAQKANELFDLIDKFAGYGFNKSHAAAYALLAYQTAWLKAHHPHEFYAASMCYDMALTDKLAIFVDDARRLGVTMLPPCINASQAEFDVEAHEDGLAVRYALGALKSVGEGAMEKLVVERQAGGGFASLDALAKRVDPRLMNKRQLETLASAGAFDGIEPNRAGVHAVAETVLAIAARTHEGRTSGQGGLFGETEVAGDAIKLPTGTRWSLSQRMEQEKEAFGFYFSAHPVDRHAHIAKMHGARTYTSLTDLIIPDDGARIGATMAALVEDARWRTSARGKRYMMAQLSDATGQFLATCFDDSVAADLEKAAKEGHCALITVELDRRPGEEAPRVSIKRVQLFDGLASTAKFVVEVTVTDKVAFKALHAMLDPLRNGRGEVRARIEGQDGDTLLTLGRNFLLDAELASHIEDLPGVKAVAMKSSEARLALVG</sequence>
<dbReference type="EMBL" id="JAOBTW010000006">
    <property type="protein sequence ID" value="MDZ7281703.1"/>
    <property type="molecule type" value="Genomic_DNA"/>
</dbReference>
<dbReference type="InterPro" id="IPR004013">
    <property type="entry name" value="PHP_dom"/>
</dbReference>
<organism evidence="9 10">
    <name type="scientific">Sphingomonas sanguinis</name>
    <dbReference type="NCBI Taxonomy" id="33051"/>
    <lineage>
        <taxon>Bacteria</taxon>
        <taxon>Pseudomonadati</taxon>
        <taxon>Pseudomonadota</taxon>
        <taxon>Alphaproteobacteria</taxon>
        <taxon>Sphingomonadales</taxon>
        <taxon>Sphingomonadaceae</taxon>
        <taxon>Sphingomonas</taxon>
    </lineage>
</organism>
<comment type="caution">
    <text evidence="9">The sequence shown here is derived from an EMBL/GenBank/DDBJ whole genome shotgun (WGS) entry which is preliminary data.</text>
</comment>
<dbReference type="NCBIfam" id="TIGR00594">
    <property type="entry name" value="polc"/>
    <property type="match status" value="1"/>
</dbReference>
<evidence type="ECO:0000256" key="1">
    <source>
        <dbReference type="ARBA" id="ARBA00012417"/>
    </source>
</evidence>
<protein>
    <recommendedName>
        <fullName evidence="2">DNA polymerase III subunit alpha</fullName>
        <ecNumber evidence="1">2.7.7.7</ecNumber>
    </recommendedName>
</protein>
<dbReference type="InterPro" id="IPR004805">
    <property type="entry name" value="DnaE2/DnaE/PolC"/>
</dbReference>